<dbReference type="InterPro" id="IPR004474">
    <property type="entry name" value="LytR_CpsA_psr"/>
</dbReference>
<dbReference type="Proteomes" id="UP001291999">
    <property type="component" value="Unassembled WGS sequence"/>
</dbReference>
<accession>A0ABU5KGG8</accession>
<organism evidence="4 5">
    <name type="scientific">Nocardioides renjunii</name>
    <dbReference type="NCBI Taxonomy" id="3095075"/>
    <lineage>
        <taxon>Bacteria</taxon>
        <taxon>Bacillati</taxon>
        <taxon>Actinomycetota</taxon>
        <taxon>Actinomycetes</taxon>
        <taxon>Propionibacteriales</taxon>
        <taxon>Nocardioidaceae</taxon>
        <taxon>Nocardioides</taxon>
    </lineage>
</organism>
<gene>
    <name evidence="4" type="ORF">SFC79_19895</name>
</gene>
<dbReference type="Gene3D" id="3.40.630.190">
    <property type="entry name" value="LCP protein"/>
    <property type="match status" value="1"/>
</dbReference>
<comment type="similarity">
    <text evidence="1">Belongs to the LytR/CpsA/Psr (LCP) family.</text>
</comment>
<dbReference type="RefSeq" id="WP_172264993.1">
    <property type="nucleotide sequence ID" value="NZ_CP141058.1"/>
</dbReference>
<keyword evidence="2" id="KW-0732">Signal</keyword>
<comment type="caution">
    <text evidence="4">The sequence shown here is derived from an EMBL/GenBank/DDBJ whole genome shotgun (WGS) entry which is preliminary data.</text>
</comment>
<evidence type="ECO:0000313" key="4">
    <source>
        <dbReference type="EMBL" id="MDZ5664049.1"/>
    </source>
</evidence>
<evidence type="ECO:0000313" key="5">
    <source>
        <dbReference type="Proteomes" id="UP001291999"/>
    </source>
</evidence>
<feature type="signal peptide" evidence="2">
    <location>
        <begin position="1"/>
        <end position="26"/>
    </location>
</feature>
<dbReference type="NCBIfam" id="TIGR00350">
    <property type="entry name" value="lytR_cpsA_psr"/>
    <property type="match status" value="1"/>
</dbReference>
<evidence type="ECO:0000256" key="1">
    <source>
        <dbReference type="ARBA" id="ARBA00006068"/>
    </source>
</evidence>
<dbReference type="Pfam" id="PF03816">
    <property type="entry name" value="LytR_cpsA_psr"/>
    <property type="match status" value="1"/>
</dbReference>
<dbReference type="PANTHER" id="PTHR33392">
    <property type="entry name" value="POLYISOPRENYL-TEICHOIC ACID--PEPTIDOGLYCAN TEICHOIC ACID TRANSFERASE TAGU"/>
    <property type="match status" value="1"/>
</dbReference>
<evidence type="ECO:0000259" key="3">
    <source>
        <dbReference type="Pfam" id="PF03816"/>
    </source>
</evidence>
<feature type="domain" description="Cell envelope-related transcriptional attenuator" evidence="3">
    <location>
        <begin position="68"/>
        <end position="210"/>
    </location>
</feature>
<dbReference type="InterPro" id="IPR050922">
    <property type="entry name" value="LytR/CpsA/Psr_CW_biosynth"/>
</dbReference>
<name>A0ABU5KGG8_9ACTN</name>
<keyword evidence="5" id="KW-1185">Reference proteome</keyword>
<protein>
    <submittedName>
        <fullName evidence="4">LCP family protein</fullName>
    </submittedName>
</protein>
<evidence type="ECO:0000256" key="2">
    <source>
        <dbReference type="SAM" id="SignalP"/>
    </source>
</evidence>
<sequence>MTRLVRLLTRLAVLAAVALVVPAASVQPTTISLTTIGTAKAVDAGEGVLWVLALGSEAAPGEDVMTGRTDAIQLIGVRWKTGHAVAIGLPRDLYVELPSGRARISTALQEGGPEGAAQEVEDLLGITPEVVLVTGFDGFRTMMRAVGDVTVESPFAFTTEEGGVDVRRGPNTFDAEQALDYVTTREGLPASDFDRAANHQRLLLGVLARLRAAEDEEGFMEQAALAAMSGLQTDLSPSEVYRLVQALTTVDPARTSACIITGEFAVEFGADVVYPDPVQARAVGADARDDARLQGGCRDGSG</sequence>
<dbReference type="PANTHER" id="PTHR33392:SF6">
    <property type="entry name" value="POLYISOPRENYL-TEICHOIC ACID--PEPTIDOGLYCAN TEICHOIC ACID TRANSFERASE TAGU"/>
    <property type="match status" value="1"/>
</dbReference>
<reference evidence="4 5" key="1">
    <citation type="submission" date="2023-11" db="EMBL/GenBank/DDBJ databases">
        <title>Novel species in genus Nocardioides.</title>
        <authorList>
            <person name="Zhou H."/>
        </authorList>
    </citation>
    <scope>NUCLEOTIDE SEQUENCE [LARGE SCALE GENOMIC DNA]</scope>
    <source>
        <strain evidence="4 5">S-58</strain>
    </source>
</reference>
<feature type="chain" id="PRO_5045214421" evidence="2">
    <location>
        <begin position="27"/>
        <end position="302"/>
    </location>
</feature>
<proteinExistence type="inferred from homology"/>
<dbReference type="EMBL" id="JAXQPW010000008">
    <property type="protein sequence ID" value="MDZ5664049.1"/>
    <property type="molecule type" value="Genomic_DNA"/>
</dbReference>